<sequence length="527" mass="57400">MPDDRWYDLAERPWVPVRFRASLTPDETAELAALAPGTTPGQAARHGLRTVLTAAHLIESLECPNPAAESALTRVLIALAARVTGLDREISDDGTPWAEHRWSILETGRFTPAAITTYLDTHHDRLYLYHPDTPWMQDPRLRAECTGSSGIGRLSMTLPSGNNHLWWPLPKDGSGSPLPAEDAALDLLVWRYYGPSGMAANRQHGTMPKATKTTVAGPMRCTISWFPAGQSLFESLTISIPAPDTWPTTPGPDLAPWETPELPNPLLPKAPTGPVSLLTARHAHAVLLQPDTDDTHATDSWVTWAWQGDIPNALDPYLIHRDQGGPVRANSSRAAWRDLDALLLKTRPGVTSTASRPPVLNAINDLPMDVADRLRLRSYGIHQDKQDTNTAWTQSVTPPVLGHLEERDPDGAAAISAARAQAEAVASGLGRALRQAWASYASGSSTCPWTETATTEYWTESEAEFWAVVTAAGADRPRPRFQAIATTIYDRTTAEASHTARGMSAIETARATMLRPPRKTAKKTKAP</sequence>
<dbReference type="Pfam" id="PF09481">
    <property type="entry name" value="CRISPR_Cse1"/>
    <property type="match status" value="1"/>
</dbReference>
<evidence type="ECO:0000313" key="2">
    <source>
        <dbReference type="Proteomes" id="UP000436138"/>
    </source>
</evidence>
<protein>
    <submittedName>
        <fullName evidence="1">Type I-E CRISPR-associated protein Cse1/CasA</fullName>
    </submittedName>
</protein>
<name>A0A6I6MV72_9ACTN</name>
<proteinExistence type="predicted"/>
<accession>A0A6I6MV72</accession>
<dbReference type="EMBL" id="CP047020">
    <property type="protein sequence ID" value="QHA04608.1"/>
    <property type="molecule type" value="Genomic_DNA"/>
</dbReference>
<reference evidence="1 2" key="1">
    <citation type="submission" date="2019-12" db="EMBL/GenBank/DDBJ databases">
        <title>Streptomyces sp. strain T44 isolated from rhizosphere soil of Broussonetia papyrifera.</title>
        <authorList>
            <person name="Mo P."/>
        </authorList>
    </citation>
    <scope>NUCLEOTIDE SEQUENCE [LARGE SCALE GENOMIC DNA]</scope>
    <source>
        <strain evidence="1 2">T44</strain>
    </source>
</reference>
<evidence type="ECO:0000313" key="1">
    <source>
        <dbReference type="EMBL" id="QHA04608.1"/>
    </source>
</evidence>
<dbReference type="Proteomes" id="UP000436138">
    <property type="component" value="Chromosome"/>
</dbReference>
<gene>
    <name evidence="1" type="primary">casA</name>
    <name evidence="1" type="ORF">GQF42_16085</name>
</gene>
<keyword evidence="2" id="KW-1185">Reference proteome</keyword>
<dbReference type="KEGG" id="sbro:GQF42_16085"/>
<dbReference type="RefSeq" id="WP_158920464.1">
    <property type="nucleotide sequence ID" value="NZ_CP047020.1"/>
</dbReference>
<dbReference type="InterPro" id="IPR013381">
    <property type="entry name" value="CRISPR-assoc_prot_Cse1"/>
</dbReference>
<organism evidence="1 2">
    <name type="scientific">Streptomyces broussonetiae</name>
    <dbReference type="NCBI Taxonomy" id="2686304"/>
    <lineage>
        <taxon>Bacteria</taxon>
        <taxon>Bacillati</taxon>
        <taxon>Actinomycetota</taxon>
        <taxon>Actinomycetes</taxon>
        <taxon>Kitasatosporales</taxon>
        <taxon>Streptomycetaceae</taxon>
        <taxon>Streptomyces</taxon>
    </lineage>
</organism>
<dbReference type="NCBIfam" id="TIGR02547">
    <property type="entry name" value="casA_cse1"/>
    <property type="match status" value="1"/>
</dbReference>
<dbReference type="AlphaFoldDB" id="A0A6I6MV72"/>